<organism evidence="1 2">
    <name type="scientific">Prosthecobacter vanneervenii</name>
    <dbReference type="NCBI Taxonomy" id="48466"/>
    <lineage>
        <taxon>Bacteria</taxon>
        <taxon>Pseudomonadati</taxon>
        <taxon>Verrucomicrobiota</taxon>
        <taxon>Verrucomicrobiia</taxon>
        <taxon>Verrucomicrobiales</taxon>
        <taxon>Verrucomicrobiaceae</taxon>
        <taxon>Prosthecobacter</taxon>
    </lineage>
</organism>
<sequence>MGRQALTLVGICDHKQQMGNKLCLYATIILSAITRSGQDYVASKLRHGSGLIKTMPTIFSAVVIPSLHQQKKTLFLGPKS</sequence>
<evidence type="ECO:0000313" key="2">
    <source>
        <dbReference type="Proteomes" id="UP000590740"/>
    </source>
</evidence>
<dbReference type="EMBL" id="JACHIG010000007">
    <property type="protein sequence ID" value="MBB5033735.1"/>
    <property type="molecule type" value="Genomic_DNA"/>
</dbReference>
<accession>A0A7W7YDA7</accession>
<reference evidence="1 2" key="1">
    <citation type="submission" date="2020-08" db="EMBL/GenBank/DDBJ databases">
        <title>Genomic Encyclopedia of Type Strains, Phase IV (KMG-IV): sequencing the most valuable type-strain genomes for metagenomic binning, comparative biology and taxonomic classification.</title>
        <authorList>
            <person name="Goeker M."/>
        </authorList>
    </citation>
    <scope>NUCLEOTIDE SEQUENCE [LARGE SCALE GENOMIC DNA]</scope>
    <source>
        <strain evidence="1 2">DSM 12252</strain>
    </source>
</reference>
<gene>
    <name evidence="1" type="ORF">HNQ65_003325</name>
</gene>
<protein>
    <submittedName>
        <fullName evidence="1">Uncharacterized protein</fullName>
    </submittedName>
</protein>
<proteinExistence type="predicted"/>
<evidence type="ECO:0000313" key="1">
    <source>
        <dbReference type="EMBL" id="MBB5033735.1"/>
    </source>
</evidence>
<keyword evidence="2" id="KW-1185">Reference proteome</keyword>
<dbReference type="Proteomes" id="UP000590740">
    <property type="component" value="Unassembled WGS sequence"/>
</dbReference>
<dbReference type="AlphaFoldDB" id="A0A7W7YDA7"/>
<name>A0A7W7YDA7_9BACT</name>
<comment type="caution">
    <text evidence="1">The sequence shown here is derived from an EMBL/GenBank/DDBJ whole genome shotgun (WGS) entry which is preliminary data.</text>
</comment>